<proteinExistence type="inferred from homology"/>
<dbReference type="Gene3D" id="2.30.42.10">
    <property type="match status" value="1"/>
</dbReference>
<dbReference type="SUPFAM" id="SSF50156">
    <property type="entry name" value="PDZ domain-like"/>
    <property type="match status" value="1"/>
</dbReference>
<dbReference type="AlphaFoldDB" id="A0A1W2GQG4"/>
<dbReference type="PROSITE" id="PS50106">
    <property type="entry name" value="PDZ"/>
    <property type="match status" value="1"/>
</dbReference>
<dbReference type="PANTHER" id="PTHR32060">
    <property type="entry name" value="TAIL-SPECIFIC PROTEASE"/>
    <property type="match status" value="1"/>
</dbReference>
<evidence type="ECO:0000256" key="4">
    <source>
        <dbReference type="ARBA" id="ARBA00022825"/>
    </source>
</evidence>
<dbReference type="Pfam" id="PF03572">
    <property type="entry name" value="Peptidase_S41"/>
    <property type="match status" value="1"/>
</dbReference>
<feature type="compositionally biased region" description="Basic and acidic residues" evidence="6">
    <location>
        <begin position="657"/>
        <end position="666"/>
    </location>
</feature>
<dbReference type="GO" id="GO:0004175">
    <property type="term" value="F:endopeptidase activity"/>
    <property type="evidence" value="ECO:0007669"/>
    <property type="project" value="TreeGrafter"/>
</dbReference>
<dbReference type="InterPro" id="IPR004447">
    <property type="entry name" value="Peptidase_S41A"/>
</dbReference>
<feature type="domain" description="PDZ" evidence="7">
    <location>
        <begin position="237"/>
        <end position="307"/>
    </location>
</feature>
<dbReference type="GO" id="GO:0007165">
    <property type="term" value="P:signal transduction"/>
    <property type="evidence" value="ECO:0007669"/>
    <property type="project" value="TreeGrafter"/>
</dbReference>
<dbReference type="CDD" id="cd07560">
    <property type="entry name" value="Peptidase_S41_CPP"/>
    <property type="match status" value="1"/>
</dbReference>
<dbReference type="NCBIfam" id="TIGR00225">
    <property type="entry name" value="prc"/>
    <property type="match status" value="1"/>
</dbReference>
<dbReference type="GO" id="GO:0008236">
    <property type="term" value="F:serine-type peptidase activity"/>
    <property type="evidence" value="ECO:0007669"/>
    <property type="project" value="UniProtKB-KW"/>
</dbReference>
<keyword evidence="4 5" id="KW-0720">Serine protease</keyword>
<dbReference type="GO" id="GO:0006508">
    <property type="term" value="P:proteolysis"/>
    <property type="evidence" value="ECO:0007669"/>
    <property type="project" value="UniProtKB-KW"/>
</dbReference>
<evidence type="ECO:0000256" key="1">
    <source>
        <dbReference type="ARBA" id="ARBA00009179"/>
    </source>
</evidence>
<name>A0A1W2GQG4_REIFA</name>
<dbReference type="Pfam" id="PF17804">
    <property type="entry name" value="TSP_NTD"/>
    <property type="match status" value="1"/>
</dbReference>
<dbReference type="Gene3D" id="3.90.226.10">
    <property type="entry name" value="2-enoyl-CoA Hydratase, Chain A, domain 1"/>
    <property type="match status" value="1"/>
</dbReference>
<reference evidence="8 9" key="1">
    <citation type="submission" date="2017-04" db="EMBL/GenBank/DDBJ databases">
        <authorList>
            <person name="Afonso C.L."/>
            <person name="Miller P.J."/>
            <person name="Scott M.A."/>
            <person name="Spackman E."/>
            <person name="Goraichik I."/>
            <person name="Dimitrov K.M."/>
            <person name="Suarez D.L."/>
            <person name="Swayne D.E."/>
        </authorList>
    </citation>
    <scope>NUCLEOTIDE SEQUENCE [LARGE SCALE GENOMIC DNA]</scope>
    <source>
        <strain evidence="8 9">DSM 26133</strain>
    </source>
</reference>
<dbReference type="InterPro" id="IPR029045">
    <property type="entry name" value="ClpP/crotonase-like_dom_sf"/>
</dbReference>
<evidence type="ECO:0000256" key="3">
    <source>
        <dbReference type="ARBA" id="ARBA00022801"/>
    </source>
</evidence>
<dbReference type="PANTHER" id="PTHR32060:SF22">
    <property type="entry name" value="CARBOXYL-TERMINAL-PROCESSING PEPTIDASE 3, CHLOROPLASTIC"/>
    <property type="match status" value="1"/>
</dbReference>
<accession>A0A1W2GQG4</accession>
<evidence type="ECO:0000256" key="5">
    <source>
        <dbReference type="RuleBase" id="RU004404"/>
    </source>
</evidence>
<dbReference type="FunFam" id="3.90.226.10:FF:000090">
    <property type="entry name" value="Tail-specific protease"/>
    <property type="match status" value="1"/>
</dbReference>
<keyword evidence="2 5" id="KW-0645">Protease</keyword>
<dbReference type="STRING" id="692418.SAMN04488029_3944"/>
<dbReference type="InterPro" id="IPR005151">
    <property type="entry name" value="Tail-specific_protease"/>
</dbReference>
<dbReference type="InterPro" id="IPR036034">
    <property type="entry name" value="PDZ_sf"/>
</dbReference>
<evidence type="ECO:0000313" key="9">
    <source>
        <dbReference type="Proteomes" id="UP000192472"/>
    </source>
</evidence>
<organism evidence="8 9">
    <name type="scientific">Reichenbachiella faecimaris</name>
    <dbReference type="NCBI Taxonomy" id="692418"/>
    <lineage>
        <taxon>Bacteria</taxon>
        <taxon>Pseudomonadati</taxon>
        <taxon>Bacteroidota</taxon>
        <taxon>Cytophagia</taxon>
        <taxon>Cytophagales</taxon>
        <taxon>Reichenbachiellaceae</taxon>
        <taxon>Reichenbachiella</taxon>
    </lineage>
</organism>
<feature type="region of interest" description="Disordered" evidence="6">
    <location>
        <begin position="616"/>
        <end position="666"/>
    </location>
</feature>
<evidence type="ECO:0000256" key="2">
    <source>
        <dbReference type="ARBA" id="ARBA00022670"/>
    </source>
</evidence>
<keyword evidence="9" id="KW-1185">Reference proteome</keyword>
<comment type="similarity">
    <text evidence="1 5">Belongs to the peptidase S41A family.</text>
</comment>
<feature type="compositionally biased region" description="Basic and acidic residues" evidence="6">
    <location>
        <begin position="616"/>
        <end position="642"/>
    </location>
</feature>
<dbReference type="SUPFAM" id="SSF52096">
    <property type="entry name" value="ClpP/crotonase"/>
    <property type="match status" value="1"/>
</dbReference>
<dbReference type="Pfam" id="PF11818">
    <property type="entry name" value="DUF3340"/>
    <property type="match status" value="1"/>
</dbReference>
<sequence length="680" mass="77353">MNLKELKKLVIVGLLGLVAFSSQAFILKDSVTVLQPAQKHAMEIGLTMDILNRYHYLKIDMNDSLSAVIFENFLASLDDNKAYFTKADIDYFTKYKYQLDDDLKARNVDVAFQIFRIFRERADARITYIQTLIDEGFDFTKEESIALDNENLAWATSDTEINERWRKIIKSQALSLKLSGKDDDGVKETLTKRYQRYQKGINQYNSDDVFQFFMNAVAETYDPHTNYFSPISSENFNINMNLSLEGIGARLTQSMDYTVINEVIAGGPAYKSKQLQKDDKIIGVAQGDEDYVDVIGWRLQDVVQLIRGPKGSTVRLQYLKRGEEALINEVILIREKINLEDESAKAEMIPISKGNRVYNLGVITIPNFYMNFEDARNGVPDYRSVSRDVEKLIKDLQSQNVDGIMIDLRYNGGGALPEAINLTGLFIDQGPVVQVKHSNNQIEVQKNSNGGVVYDGPLAVLVNRFSASASEIFSAAIQDYERGVIIGETTFGKGTVQQMAGFNRYYPNYPEKMGNLKFTLSKYYRVSGSSTQNIGVTPDIEFPSAFDAEEFGESSRPNALKWDQIPTSYYKPTHSISAQIIDNLRTLYNEDLKTDIDLKNLTEDIAKMKANQERNELSLNLDERQNEQNKNEEESDIQKKLSESAGKIYQEYSTSEEDQKKLREDPYLKEGLRLLAELIK</sequence>
<evidence type="ECO:0000313" key="8">
    <source>
        <dbReference type="EMBL" id="SMD38920.1"/>
    </source>
</evidence>
<dbReference type="SMART" id="SM00228">
    <property type="entry name" value="PDZ"/>
    <property type="match status" value="1"/>
</dbReference>
<protein>
    <submittedName>
        <fullName evidence="8">Carboxyl-terminal processing protease</fullName>
    </submittedName>
</protein>
<dbReference type="InterPro" id="IPR001478">
    <property type="entry name" value="PDZ"/>
</dbReference>
<dbReference type="Pfam" id="PF00595">
    <property type="entry name" value="PDZ"/>
    <property type="match status" value="1"/>
</dbReference>
<dbReference type="CDD" id="cd06782">
    <property type="entry name" value="cpPDZ_CPP-like"/>
    <property type="match status" value="1"/>
</dbReference>
<dbReference type="RefSeq" id="WP_245827121.1">
    <property type="nucleotide sequence ID" value="NZ_FWYF01000005.1"/>
</dbReference>
<gene>
    <name evidence="8" type="ORF">SAMN04488029_3944</name>
</gene>
<evidence type="ECO:0000256" key="6">
    <source>
        <dbReference type="SAM" id="MobiDB-lite"/>
    </source>
</evidence>
<dbReference type="SMART" id="SM00245">
    <property type="entry name" value="TSPc"/>
    <property type="match status" value="1"/>
</dbReference>
<dbReference type="InterPro" id="IPR020992">
    <property type="entry name" value="Tail_Prtase_C"/>
</dbReference>
<evidence type="ECO:0000259" key="7">
    <source>
        <dbReference type="PROSITE" id="PS50106"/>
    </source>
</evidence>
<dbReference type="EMBL" id="FWYF01000005">
    <property type="protein sequence ID" value="SMD38920.1"/>
    <property type="molecule type" value="Genomic_DNA"/>
</dbReference>
<keyword evidence="3 5" id="KW-0378">Hydrolase</keyword>
<dbReference type="GO" id="GO:0030288">
    <property type="term" value="C:outer membrane-bounded periplasmic space"/>
    <property type="evidence" value="ECO:0007669"/>
    <property type="project" value="TreeGrafter"/>
</dbReference>
<dbReference type="Proteomes" id="UP000192472">
    <property type="component" value="Unassembled WGS sequence"/>
</dbReference>
<dbReference type="InterPro" id="IPR040573">
    <property type="entry name" value="TSP_N"/>
</dbReference>